<evidence type="ECO:0000256" key="1">
    <source>
        <dbReference type="ARBA" id="ARBA00004442"/>
    </source>
</evidence>
<dbReference type="Gene3D" id="1.20.1600.10">
    <property type="entry name" value="Outer membrane efflux proteins (OEP)"/>
    <property type="match status" value="1"/>
</dbReference>
<evidence type="ECO:0000256" key="4">
    <source>
        <dbReference type="ARBA" id="ARBA00022452"/>
    </source>
</evidence>
<dbReference type="GO" id="GO:1990281">
    <property type="term" value="C:efflux pump complex"/>
    <property type="evidence" value="ECO:0007669"/>
    <property type="project" value="TreeGrafter"/>
</dbReference>
<keyword evidence="5" id="KW-0812">Transmembrane</keyword>
<evidence type="ECO:0000256" key="6">
    <source>
        <dbReference type="ARBA" id="ARBA00023136"/>
    </source>
</evidence>
<sequence length="457" mass="50259">MYSVLLRLLLCFVCLLMNMQMVFSQSPTGKTLKELLRLAEENYPLLKSKAWDVKAAEKAIVTSKNSLIPSLDASYQVNYATYNNITGMAYPQFLVPISGPPSPANNYNGVFGSATSLLLNWQPVTFGQRGSQVDFSKAGVQYAKADAGNEIFQHKIRVINAYLDIITAIELEKVYDENIARTAATLSVARGLVISGIKPGVDTALLKAEMSRAKVELLNSRKYKEQTIITLSGLLATDSLPAVTDTSYFTRLPVAYLPADTVTNPLLSLYNSNIELSKARKKVLGKTMLPTLGMWGTAYARGSGIDYSGNVKSTDGLAFQRYNYGVGLQLSIPILQFAKVRSQVQQQDMLIQSNEERLNEVTLQVRKQNELADTTLGTALAISKETPLYYESAGFSYKAMQSRYQSGLANFADLVQAQYALVKAAADNKTAYMAVWKALLYKAAVNGDLNLFLNQVN</sequence>
<evidence type="ECO:0000256" key="3">
    <source>
        <dbReference type="ARBA" id="ARBA00022448"/>
    </source>
</evidence>
<dbReference type="InterPro" id="IPR051906">
    <property type="entry name" value="TolC-like"/>
</dbReference>
<protein>
    <submittedName>
        <fullName evidence="8">Outer membrane protein TolC</fullName>
    </submittedName>
</protein>
<organism evidence="8 9">
    <name type="scientific">Chitinophaga rupis</name>
    <dbReference type="NCBI Taxonomy" id="573321"/>
    <lineage>
        <taxon>Bacteria</taxon>
        <taxon>Pseudomonadati</taxon>
        <taxon>Bacteroidota</taxon>
        <taxon>Chitinophagia</taxon>
        <taxon>Chitinophagales</taxon>
        <taxon>Chitinophagaceae</taxon>
        <taxon>Chitinophaga</taxon>
    </lineage>
</organism>
<name>A0A1H7XJK9_9BACT</name>
<keyword evidence="3" id="KW-0813">Transport</keyword>
<keyword evidence="9" id="KW-1185">Reference proteome</keyword>
<proteinExistence type="inferred from homology"/>
<evidence type="ECO:0000256" key="2">
    <source>
        <dbReference type="ARBA" id="ARBA00007613"/>
    </source>
</evidence>
<dbReference type="RefSeq" id="WP_089914496.1">
    <property type="nucleotide sequence ID" value="NZ_FOBB01000004.1"/>
</dbReference>
<keyword evidence="4" id="KW-1134">Transmembrane beta strand</keyword>
<comment type="similarity">
    <text evidence="2">Belongs to the outer membrane factor (OMF) (TC 1.B.17) family.</text>
</comment>
<comment type="subcellular location">
    <subcellularLocation>
        <location evidence="1">Cell outer membrane</location>
    </subcellularLocation>
</comment>
<evidence type="ECO:0000313" key="9">
    <source>
        <dbReference type="Proteomes" id="UP000198984"/>
    </source>
</evidence>
<accession>A0A1H7XJK9</accession>
<dbReference type="OrthoDB" id="654853at2"/>
<dbReference type="EMBL" id="FOBB01000004">
    <property type="protein sequence ID" value="SEM33357.1"/>
    <property type="molecule type" value="Genomic_DNA"/>
</dbReference>
<evidence type="ECO:0000313" key="8">
    <source>
        <dbReference type="EMBL" id="SEM33357.1"/>
    </source>
</evidence>
<dbReference type="Pfam" id="PF02321">
    <property type="entry name" value="OEP"/>
    <property type="match status" value="2"/>
</dbReference>
<dbReference type="PANTHER" id="PTHR30026:SF20">
    <property type="entry name" value="OUTER MEMBRANE PROTEIN TOLC"/>
    <property type="match status" value="1"/>
</dbReference>
<dbReference type="GO" id="GO:0015562">
    <property type="term" value="F:efflux transmembrane transporter activity"/>
    <property type="evidence" value="ECO:0007669"/>
    <property type="project" value="InterPro"/>
</dbReference>
<dbReference type="SUPFAM" id="SSF56954">
    <property type="entry name" value="Outer membrane efflux proteins (OEP)"/>
    <property type="match status" value="1"/>
</dbReference>
<dbReference type="GO" id="GO:0009279">
    <property type="term" value="C:cell outer membrane"/>
    <property type="evidence" value="ECO:0007669"/>
    <property type="project" value="UniProtKB-SubCell"/>
</dbReference>
<dbReference type="STRING" id="573321.SAMN04488505_10483"/>
<dbReference type="GO" id="GO:0015288">
    <property type="term" value="F:porin activity"/>
    <property type="evidence" value="ECO:0007669"/>
    <property type="project" value="TreeGrafter"/>
</dbReference>
<gene>
    <name evidence="8" type="ORF">SAMN04488505_10483</name>
</gene>
<keyword evidence="6" id="KW-0472">Membrane</keyword>
<dbReference type="InterPro" id="IPR003423">
    <property type="entry name" value="OMP_efflux"/>
</dbReference>
<dbReference type="AlphaFoldDB" id="A0A1H7XJK9"/>
<dbReference type="Proteomes" id="UP000198984">
    <property type="component" value="Unassembled WGS sequence"/>
</dbReference>
<evidence type="ECO:0000256" key="5">
    <source>
        <dbReference type="ARBA" id="ARBA00022692"/>
    </source>
</evidence>
<keyword evidence="7" id="KW-0998">Cell outer membrane</keyword>
<evidence type="ECO:0000256" key="7">
    <source>
        <dbReference type="ARBA" id="ARBA00023237"/>
    </source>
</evidence>
<reference evidence="8 9" key="1">
    <citation type="submission" date="2016-10" db="EMBL/GenBank/DDBJ databases">
        <authorList>
            <person name="de Groot N.N."/>
        </authorList>
    </citation>
    <scope>NUCLEOTIDE SEQUENCE [LARGE SCALE GENOMIC DNA]</scope>
    <source>
        <strain evidence="8 9">DSM 21039</strain>
    </source>
</reference>
<dbReference type="PANTHER" id="PTHR30026">
    <property type="entry name" value="OUTER MEMBRANE PROTEIN TOLC"/>
    <property type="match status" value="1"/>
</dbReference>